<dbReference type="EMBL" id="JAMYWD010000003">
    <property type="protein sequence ID" value="KAJ4975737.1"/>
    <property type="molecule type" value="Genomic_DNA"/>
</dbReference>
<evidence type="ECO:0000313" key="4">
    <source>
        <dbReference type="Proteomes" id="UP001141806"/>
    </source>
</evidence>
<protein>
    <recommendedName>
        <fullName evidence="2">HTH OST-type domain-containing protein</fullName>
    </recommendedName>
</protein>
<gene>
    <name evidence="3" type="ORF">NE237_000843</name>
</gene>
<dbReference type="InterPro" id="IPR041966">
    <property type="entry name" value="LOTUS-like"/>
</dbReference>
<feature type="compositionally biased region" description="Polar residues" evidence="1">
    <location>
        <begin position="93"/>
        <end position="105"/>
    </location>
</feature>
<proteinExistence type="predicted"/>
<evidence type="ECO:0000259" key="2">
    <source>
        <dbReference type="Pfam" id="PF12872"/>
    </source>
</evidence>
<dbReference type="Proteomes" id="UP001141806">
    <property type="component" value="Unassembled WGS sequence"/>
</dbReference>
<dbReference type="AlphaFoldDB" id="A0A9Q0KS63"/>
<feature type="compositionally biased region" description="Basic and acidic residues" evidence="1">
    <location>
        <begin position="106"/>
        <end position="115"/>
    </location>
</feature>
<dbReference type="OrthoDB" id="1911032at2759"/>
<evidence type="ECO:0000313" key="3">
    <source>
        <dbReference type="EMBL" id="KAJ4975737.1"/>
    </source>
</evidence>
<feature type="domain" description="HTH OST-type" evidence="2">
    <location>
        <begin position="9"/>
        <end position="55"/>
    </location>
</feature>
<comment type="caution">
    <text evidence="3">The sequence shown here is derived from an EMBL/GenBank/DDBJ whole genome shotgun (WGS) entry which is preliminary data.</text>
</comment>
<dbReference type="InterPro" id="IPR025605">
    <property type="entry name" value="OST-HTH/LOTUS_dom"/>
</dbReference>
<dbReference type="CDD" id="cd08824">
    <property type="entry name" value="LOTUS"/>
    <property type="match status" value="1"/>
</dbReference>
<name>A0A9Q0KS63_9MAGN</name>
<feature type="region of interest" description="Disordered" evidence="1">
    <location>
        <begin position="88"/>
        <end position="116"/>
    </location>
</feature>
<accession>A0A9Q0KS63</accession>
<keyword evidence="4" id="KW-1185">Reference proteome</keyword>
<dbReference type="Gene3D" id="3.30.420.610">
    <property type="entry name" value="LOTUS domain-like"/>
    <property type="match status" value="1"/>
</dbReference>
<sequence length="227" mass="24930">MKEVVSGIQELLKLLVNWSGGIFLGTFEATYQQQYKKALNYKRFGVDELEELIEKDRTKEPVAAHSVMCSVAEEPSDSNGVNKAPIDGKVESGSITFNFDSPTTSTREDRPHNADDQQCLQTLPGGLEDGKVDSLTTSSRIFFNEQGHGESRWKCATILLESQQPGYNGSPHILAPNSFLFTLFLKRAKIDLTSYLPNDRDPCLGGPSPVSTIFVAGSLKARNSIQG</sequence>
<reference evidence="3" key="1">
    <citation type="journal article" date="2023" name="Plant J.">
        <title>The genome of the king protea, Protea cynaroides.</title>
        <authorList>
            <person name="Chang J."/>
            <person name="Duong T.A."/>
            <person name="Schoeman C."/>
            <person name="Ma X."/>
            <person name="Roodt D."/>
            <person name="Barker N."/>
            <person name="Li Z."/>
            <person name="Van de Peer Y."/>
            <person name="Mizrachi E."/>
        </authorList>
    </citation>
    <scope>NUCLEOTIDE SEQUENCE</scope>
    <source>
        <tissue evidence="3">Young leaves</tissue>
    </source>
</reference>
<organism evidence="3 4">
    <name type="scientific">Protea cynaroides</name>
    <dbReference type="NCBI Taxonomy" id="273540"/>
    <lineage>
        <taxon>Eukaryota</taxon>
        <taxon>Viridiplantae</taxon>
        <taxon>Streptophyta</taxon>
        <taxon>Embryophyta</taxon>
        <taxon>Tracheophyta</taxon>
        <taxon>Spermatophyta</taxon>
        <taxon>Magnoliopsida</taxon>
        <taxon>Proteales</taxon>
        <taxon>Proteaceae</taxon>
        <taxon>Protea</taxon>
    </lineage>
</organism>
<evidence type="ECO:0000256" key="1">
    <source>
        <dbReference type="SAM" id="MobiDB-lite"/>
    </source>
</evidence>
<dbReference type="Pfam" id="PF12872">
    <property type="entry name" value="OST-HTH"/>
    <property type="match status" value="1"/>
</dbReference>